<feature type="domain" description="Ribosomal protein eL8/eL30/eS12/Gadd45" evidence="1">
    <location>
        <begin position="4"/>
        <end position="81"/>
    </location>
</feature>
<dbReference type="Proteomes" id="UP001236723">
    <property type="component" value="Unassembled WGS sequence"/>
</dbReference>
<accession>A0ABU0DVC1</accession>
<dbReference type="SUPFAM" id="SSF55315">
    <property type="entry name" value="L30e-like"/>
    <property type="match status" value="1"/>
</dbReference>
<proteinExistence type="predicted"/>
<gene>
    <name evidence="2" type="ORF">J2R98_002256</name>
</gene>
<comment type="caution">
    <text evidence="2">The sequence shown here is derived from an EMBL/GenBank/DDBJ whole genome shotgun (WGS) entry which is preliminary data.</text>
</comment>
<keyword evidence="2" id="KW-0687">Ribonucleoprotein</keyword>
<evidence type="ECO:0000259" key="1">
    <source>
        <dbReference type="Pfam" id="PF01248"/>
    </source>
</evidence>
<keyword evidence="3" id="KW-1185">Reference proteome</keyword>
<evidence type="ECO:0000313" key="3">
    <source>
        <dbReference type="Proteomes" id="UP001236723"/>
    </source>
</evidence>
<evidence type="ECO:0000313" key="2">
    <source>
        <dbReference type="EMBL" id="MDQ0352412.1"/>
    </source>
</evidence>
<protein>
    <submittedName>
        <fullName evidence="2">Large subunit ribosomal protein L7A</fullName>
    </submittedName>
</protein>
<dbReference type="InterPro" id="IPR004038">
    <property type="entry name" value="Ribosomal_eL8/eL30/eS12/Gad45"/>
</dbReference>
<name>A0ABU0DVC1_9BACI</name>
<dbReference type="EMBL" id="JAUSUP010000008">
    <property type="protein sequence ID" value="MDQ0352412.1"/>
    <property type="molecule type" value="Genomic_DNA"/>
</dbReference>
<sequence length="83" mass="8893">MSYEKVAQAQKRLRIGAKQVLKSIKNGEVLEVVIAANAERHVTDKIVKLAEQHNVPVTEVDSMKELGQASGIDVGAATVAIAK</sequence>
<dbReference type="GO" id="GO:0005840">
    <property type="term" value="C:ribosome"/>
    <property type="evidence" value="ECO:0007669"/>
    <property type="project" value="UniProtKB-KW"/>
</dbReference>
<dbReference type="RefSeq" id="WP_307068961.1">
    <property type="nucleotide sequence ID" value="NZ_JAUSUP010000008.1"/>
</dbReference>
<organism evidence="2 3">
    <name type="scientific">Alkalibacillus filiformis</name>
    <dbReference type="NCBI Taxonomy" id="200990"/>
    <lineage>
        <taxon>Bacteria</taxon>
        <taxon>Bacillati</taxon>
        <taxon>Bacillota</taxon>
        <taxon>Bacilli</taxon>
        <taxon>Bacillales</taxon>
        <taxon>Bacillaceae</taxon>
        <taxon>Alkalibacillus</taxon>
    </lineage>
</organism>
<dbReference type="Pfam" id="PF01248">
    <property type="entry name" value="Ribosomal_L7Ae"/>
    <property type="match status" value="1"/>
</dbReference>
<keyword evidence="2" id="KW-0689">Ribosomal protein</keyword>
<dbReference type="InterPro" id="IPR029064">
    <property type="entry name" value="Ribosomal_eL30-like_sf"/>
</dbReference>
<dbReference type="Gene3D" id="3.30.1330.30">
    <property type="match status" value="1"/>
</dbReference>
<reference evidence="2 3" key="1">
    <citation type="submission" date="2023-07" db="EMBL/GenBank/DDBJ databases">
        <title>Genomic Encyclopedia of Type Strains, Phase IV (KMG-IV): sequencing the most valuable type-strain genomes for metagenomic binning, comparative biology and taxonomic classification.</title>
        <authorList>
            <person name="Goeker M."/>
        </authorList>
    </citation>
    <scope>NUCLEOTIDE SEQUENCE [LARGE SCALE GENOMIC DNA]</scope>
    <source>
        <strain evidence="2 3">DSM 15448</strain>
    </source>
</reference>